<evidence type="ECO:0000313" key="1">
    <source>
        <dbReference type="EMBL" id="VDK37692.1"/>
    </source>
</evidence>
<organism evidence="1 2">
    <name type="scientific">Dibothriocephalus latus</name>
    <name type="common">Fish tapeworm</name>
    <name type="synonym">Diphyllobothrium latum</name>
    <dbReference type="NCBI Taxonomy" id="60516"/>
    <lineage>
        <taxon>Eukaryota</taxon>
        <taxon>Metazoa</taxon>
        <taxon>Spiralia</taxon>
        <taxon>Lophotrochozoa</taxon>
        <taxon>Platyhelminthes</taxon>
        <taxon>Cestoda</taxon>
        <taxon>Eucestoda</taxon>
        <taxon>Diphyllobothriidea</taxon>
        <taxon>Diphyllobothriidae</taxon>
        <taxon>Dibothriocephalus</taxon>
    </lineage>
</organism>
<reference evidence="1 2" key="1">
    <citation type="submission" date="2018-11" db="EMBL/GenBank/DDBJ databases">
        <authorList>
            <consortium name="Pathogen Informatics"/>
        </authorList>
    </citation>
    <scope>NUCLEOTIDE SEQUENCE [LARGE SCALE GENOMIC DNA]</scope>
</reference>
<gene>
    <name evidence="1" type="ORF">DILT_LOCUS889</name>
</gene>
<evidence type="ECO:0000313" key="2">
    <source>
        <dbReference type="Proteomes" id="UP000281553"/>
    </source>
</evidence>
<sequence length="125" mass="14132">MEHERKAFTAALDERSRVLQLSTSFHACAETFFKNLPSWEASLSHINGTNVNDLNQALKNVQDWWQEIQRAYEEACIDGRALTKQVSVPVSNGSHNSLTATIDYSQCRKHSTELLHKVSKLTVCV</sequence>
<accession>A0A3P6PL90</accession>
<proteinExistence type="predicted"/>
<name>A0A3P6PL90_DIBLA</name>
<dbReference type="EMBL" id="UYRU01004625">
    <property type="protein sequence ID" value="VDK37692.1"/>
    <property type="molecule type" value="Genomic_DNA"/>
</dbReference>
<dbReference type="OrthoDB" id="10256089at2759"/>
<dbReference type="AlphaFoldDB" id="A0A3P6PL90"/>
<dbReference type="Proteomes" id="UP000281553">
    <property type="component" value="Unassembled WGS sequence"/>
</dbReference>
<protein>
    <submittedName>
        <fullName evidence="1">Uncharacterized protein</fullName>
    </submittedName>
</protein>
<keyword evidence="2" id="KW-1185">Reference proteome</keyword>